<keyword evidence="6" id="KW-1185">Reference proteome</keyword>
<feature type="compositionally biased region" description="Low complexity" evidence="3">
    <location>
        <begin position="1597"/>
        <end position="1607"/>
    </location>
</feature>
<dbReference type="SMART" id="SM00322">
    <property type="entry name" value="KH"/>
    <property type="match status" value="1"/>
</dbReference>
<feature type="region of interest" description="Disordered" evidence="3">
    <location>
        <begin position="23"/>
        <end position="68"/>
    </location>
</feature>
<dbReference type="InterPro" id="IPR036612">
    <property type="entry name" value="KH_dom_type_1_sf"/>
</dbReference>
<feature type="compositionally biased region" description="Basic and acidic residues" evidence="3">
    <location>
        <begin position="700"/>
        <end position="717"/>
    </location>
</feature>
<dbReference type="InterPro" id="IPR004087">
    <property type="entry name" value="KH_dom"/>
</dbReference>
<feature type="compositionally biased region" description="Basic and acidic residues" evidence="3">
    <location>
        <begin position="52"/>
        <end position="63"/>
    </location>
</feature>
<feature type="compositionally biased region" description="Polar residues" evidence="3">
    <location>
        <begin position="737"/>
        <end position="749"/>
    </location>
</feature>
<feature type="region of interest" description="Disordered" evidence="3">
    <location>
        <begin position="1495"/>
        <end position="1617"/>
    </location>
</feature>
<dbReference type="PROSITE" id="PS50084">
    <property type="entry name" value="KH_TYPE_1"/>
    <property type="match status" value="1"/>
</dbReference>
<dbReference type="InterPro" id="IPR050951">
    <property type="entry name" value="Retrovirus_Pol_polyprotein"/>
</dbReference>
<comment type="caution">
    <text evidence="5">The sequence shown here is derived from an EMBL/GenBank/DDBJ whole genome shotgun (WGS) entry which is preliminary data.</text>
</comment>
<feature type="coiled-coil region" evidence="2">
    <location>
        <begin position="2594"/>
        <end position="2628"/>
    </location>
</feature>
<dbReference type="SUPFAM" id="SSF54791">
    <property type="entry name" value="Eukaryotic type KH-domain (KH-domain type I)"/>
    <property type="match status" value="1"/>
</dbReference>
<feature type="compositionally biased region" description="Polar residues" evidence="3">
    <location>
        <begin position="109"/>
        <end position="118"/>
    </location>
</feature>
<dbReference type="Pfam" id="PF00013">
    <property type="entry name" value="KH_1"/>
    <property type="match status" value="1"/>
</dbReference>
<dbReference type="PANTHER" id="PTHR37984:SF5">
    <property type="entry name" value="PROTEIN NYNRIN-LIKE"/>
    <property type="match status" value="1"/>
</dbReference>
<feature type="region of interest" description="Disordered" evidence="3">
    <location>
        <begin position="3091"/>
        <end position="3177"/>
    </location>
</feature>
<dbReference type="PROSITE" id="PS50994">
    <property type="entry name" value="INTEGRASE"/>
    <property type="match status" value="1"/>
</dbReference>
<evidence type="ECO:0000256" key="1">
    <source>
        <dbReference type="PROSITE-ProRule" id="PRU00117"/>
    </source>
</evidence>
<sequence>MVDLIQKFRKSIPLQFAQGPRIIPDSAKVKSASKSASAGEEGSSSPSEEDDHFGSEEVPEHSSSKVNHLKSSRKRILVRCRRVSLEELRDNHDSELVNYKSANERHNGHNTANTTDLNRMSPVLSDEDSEQAPNGSALSKAARVLLALVGILDYQDGLLWRILSFCSILFPVGVSTTFFVTSLMAGAEPRAFSTYICGSTWSMTSVERKEHIATWNGDATLWLDYVKRVRLQYERTEPKKRCLLGAELASQLTGKAWDVASAEIDHSKLQQSNGASYLLSFLEERLCKTPVPDVGQRLEEFFMKLRRQPGTSMTEWATSLRESYRRLQRAMARQRQQSQPTSSKKETAPVGHTTPLTTPSRERRSDRTTPQARHETFATFPDVEVTSNPGRAGDDQQEPFEPDVYPSWEEPATAWTSWSPDGQELTWTWQEDDFYAQDMAGAFWSWTEYKEWPNYFQNQVFVILSVDDSETTVLTADGEDTASSLAAVAVEYPGHAVIDLGATESLAVRTLRRMGAVIDTERNMMQLRKFSEEWIQLKQSSNEHLLLDMTCSSMPSVAKALTTLAAATRALHPVLHGYGHSGSHPYEGGIGVSSKHWDAGKPLDDFDYKFQASAEVPKGQNPDSREVRPDQNHWSSSRRSKESGISVLWQSYPDGTQERVPDGTKQVWDVDLLRDLQPQKIKEDPMYREQLNAKSVGYKGAEDSLHRRLKEIEESKKKNPPRQRPGAAKDTEMPSVHASSAQKGAQVTPEQKKSTKRENDQTPEHEEWSLVKEPDSPEQDDEKYQNGRCGFLTDSQRTQLCLCAEEFLEEAHSAWQDILPPEDGIDLMEICCPPDSRLTQTFLDRGRKAIRVGLPAHNIATSKGVQEIKNMITRWKPKLTWFSLPCGPFSPIQELFNEKDDLAKAKSMERKQKAKKMIKNGLDIATHQLQQGRDVAWEWPSNNRGWNLQLVRQFWSRLEQTGDLHCGHANGCAFGLREEKSGLPIRKPWLIKTTSKVVARAVSRTCPGTAVHPHHHECIGGSVARNSGFYPSALCDVIFKAIKEMNMAEANGVIPACAYPVFGTGDMELEKPKKTYEPLNEKEKRGVLQMLERLHKKTGHPSNAALSSCLRHRGAHPEVIQLASKHMCPECQELRAAPLHPASSLEKSETLWETLVIDNMEFTVSDITYHMMVMVDEASRLMCCHYLYEHPAAESRNATSDEVIHGLESTWILHYGLPGKIRMDPEGAFRSNALGLWAEERGVELLPCAAEDHGQIGIVERSIQTIKATIRQILQGSDCTPWQAAIQSCQAHNQLEKIEGYSPFQWAFGRQPTVTGRFHENGYDDPYWTSVRVPGSSMMKNLSLRILAQQSFLQQQSRELISRASNAKTRRKTTFLPGDLVYFKRIKPPAQPQSHLRLAHKLWRWYGPGRVLASETRTDAKGFERRPSSIIWIVSHGRLKRCSPEQLRHASERERLIAEGMQAPTASWTFHDLAATLFKGEYEILDDHLLPEDLISKGAPKTPRRPRSVGPESGAPTTPRPRRSSSVPRLERAPEDAQRTPEDVRMMQTPKRNVSEMPADEGARQKAKASRTKEEKKTDVFREPSSVNPGTPGLGSGSAPSSGPQSGTRSPIDLGRVIRDPGYDPTAMAQGRNMPELFEQPLFKKQRMKLAAETDDELLAHGFFSSKGELRLGDLACEIELSLPVKASEWRSMKRDAQTFFVKKVKGAEVRWHELSPEKKALFKTAKDAEVSQWLAAQAVRKAIGPVPKDRLVRMRWVLTYKDTGAAKGRIVLIGYEDPDLEDIQSAAPTMTRRTRQLALQYSSVRAWQETLGYVCSHVDDFLVSGDEANEEWVAKITSFYSRFKWSPWEFSSFTHCGLQIMEQEDFSFVLSHSKFIEGIEPIEFEARQDHDPVKAEELTQLRGVLGALQWRINQSSPLLAARLGQLQSEISSATVGTLRATNKLLREAFHGRHVSVRVNQLHVGDPLDVCFLGWSDAALANRKDLSSTGGYVIAAASPKMLQGTRSPLSLVSWRSARLQRKARSSLSAETQALAECDQELMFTRLAWAEFCGIQVDLKQPSLAVCRICGAVIVDAKALYDVLIKRDLNSSGAGLKDKYTALEVLCLLESIERNSTIVRWVHSESQIADALTKPLPPGILEKVMVEGSWTLRYDPSFTSSKRLKKDVLLPLFALNAPWSYEVSEKGYFFGSVIATLSLRQGGITSLLGPVDHRLDLYAEESGFMADWQKLSLWRLGEVTGLYVFIVSCRLIASFVTDNVSYGKAIAGGALDILPGLSFSLMILRLVMVCFCQLHICCGLELAIDSFGLRLFRDMDMERAIEEWNLVQATLRQCSGKISSSITIMGICCFACLMFLAEQLLNNPELLQSLLQTSLWMGWLYPPILLFGYTMLRAAAVTEKASRVAPLVNSWKFQNKKGEYISLMDHDRQYVVQYIIQSEAGFYMKGVRLTAGSVQKMCYYFAAFTFSRFWQEPRVSYEEEEEVTGWRGGLKGTALYQAEAGLGKDAATFRDWIVEEACLMLASKGKPRVQMGDPASRAESYTTTRFNQQDYDAVIRNTAPAFGGKTGKGRGKYERAWFHDLREMRSYRAVVDENVLRLRDENRRLRLDLVDATEKLEAAKAEKRQAVSAAVAELKAEKDVQAVVPIIHTWGEQDFRVVCAGATEEETEEHLLVLGARMLPQRSRLRLFTPGLFRAKGNPVGTSFEAEASVGPADVRMLGDGQSAPQVVPQVQPFGFDASQSLEGVDLTIGEEQLKVPTKFARSLIGPSGENIKLLQQVTGCRTILETEAEGAQGFRILKIKGIPVQRAHCRELVQSHFEAEQKAKILKHDHQHVDDPIYTAVKIVLDAASARETEDEVDLAKIWSKITQFARKSGEGVDLTGKRESVETMIRRVTRNFFGSLCQAYYEKKWLEHAHFQLVVEAMVRELVPQELLDAQDPGKVERWIWESHDFSYEEKRFIPHLWDLVRPFIDTQKTFRKTFAALEQGRLNALNGPDEGVGTERAATFLRTWIRGTLDVFTIEHGDPLALLEEEKMVEVFACLLNTLNDQGASVGLPQRWTCEALPPPEGWRGLVQELLGAAVVSCRVRLQEGDGKASGKGGKAAPSSAPAAFAPKGSQEVWWTRPVRPPPPRTPAAPTAAPMVAAPPARGADAGPGGPPPPGRSVFVRPRQGSYGSAG</sequence>
<protein>
    <submittedName>
        <fullName evidence="5">Transposon Ty1-DR3 Gag-Pol polyprotein</fullName>
    </submittedName>
</protein>
<dbReference type="InterPro" id="IPR036397">
    <property type="entry name" value="RNaseH_sf"/>
</dbReference>
<evidence type="ECO:0000313" key="5">
    <source>
        <dbReference type="EMBL" id="CAK8991066.1"/>
    </source>
</evidence>
<accession>A0ABP0HLH1</accession>
<dbReference type="SUPFAM" id="SSF53098">
    <property type="entry name" value="Ribonuclease H-like"/>
    <property type="match status" value="1"/>
</dbReference>
<feature type="compositionally biased region" description="Low complexity" evidence="3">
    <location>
        <begin position="329"/>
        <end position="339"/>
    </location>
</feature>
<dbReference type="Proteomes" id="UP001642464">
    <property type="component" value="Unassembled WGS sequence"/>
</dbReference>
<feature type="region of interest" description="Disordered" evidence="3">
    <location>
        <begin position="681"/>
        <end position="787"/>
    </location>
</feature>
<dbReference type="InterPro" id="IPR001584">
    <property type="entry name" value="Integrase_cat-core"/>
</dbReference>
<dbReference type="Gene3D" id="3.30.420.10">
    <property type="entry name" value="Ribonuclease H-like superfamily/Ribonuclease H"/>
    <property type="match status" value="1"/>
</dbReference>
<feature type="compositionally biased region" description="Low complexity" evidence="3">
    <location>
        <begin position="3134"/>
        <end position="3151"/>
    </location>
</feature>
<gene>
    <name evidence="5" type="ORF">SCF082_LOCUS2501</name>
</gene>
<name>A0ABP0HLH1_9DINO</name>
<reference evidence="5 6" key="1">
    <citation type="submission" date="2024-02" db="EMBL/GenBank/DDBJ databases">
        <authorList>
            <person name="Chen Y."/>
            <person name="Shah S."/>
            <person name="Dougan E. K."/>
            <person name="Thang M."/>
            <person name="Chan C."/>
        </authorList>
    </citation>
    <scope>NUCLEOTIDE SEQUENCE [LARGE SCALE GENOMIC DNA]</scope>
</reference>
<proteinExistence type="predicted"/>
<feature type="compositionally biased region" description="Basic and acidic residues" evidence="3">
    <location>
        <begin position="750"/>
        <end position="775"/>
    </location>
</feature>
<feature type="compositionally biased region" description="Basic and acidic residues" evidence="3">
    <location>
        <begin position="1529"/>
        <end position="1545"/>
    </location>
</feature>
<feature type="compositionally biased region" description="Low complexity" evidence="3">
    <location>
        <begin position="3101"/>
        <end position="3116"/>
    </location>
</feature>
<feature type="domain" description="Integrase catalytic" evidence="4">
    <location>
        <begin position="1137"/>
        <end position="1311"/>
    </location>
</feature>
<feature type="region of interest" description="Disordered" evidence="3">
    <location>
        <begin position="614"/>
        <end position="641"/>
    </location>
</feature>
<feature type="compositionally biased region" description="Basic and acidic residues" evidence="3">
    <location>
        <begin position="360"/>
        <end position="375"/>
    </location>
</feature>
<dbReference type="PANTHER" id="PTHR37984">
    <property type="entry name" value="PROTEIN CBG26694"/>
    <property type="match status" value="1"/>
</dbReference>
<organism evidence="5 6">
    <name type="scientific">Durusdinium trenchii</name>
    <dbReference type="NCBI Taxonomy" id="1381693"/>
    <lineage>
        <taxon>Eukaryota</taxon>
        <taxon>Sar</taxon>
        <taxon>Alveolata</taxon>
        <taxon>Dinophyceae</taxon>
        <taxon>Suessiales</taxon>
        <taxon>Symbiodiniaceae</taxon>
        <taxon>Durusdinium</taxon>
    </lineage>
</organism>
<feature type="region of interest" description="Disordered" evidence="3">
    <location>
        <begin position="98"/>
        <end position="134"/>
    </location>
</feature>
<feature type="region of interest" description="Disordered" evidence="3">
    <location>
        <begin position="327"/>
        <end position="375"/>
    </location>
</feature>
<dbReference type="EMBL" id="CAXAMM010001225">
    <property type="protein sequence ID" value="CAK8991066.1"/>
    <property type="molecule type" value="Genomic_DNA"/>
</dbReference>
<dbReference type="Gene3D" id="3.30.1370.10">
    <property type="entry name" value="K Homology domain, type 1"/>
    <property type="match status" value="1"/>
</dbReference>
<feature type="compositionally biased region" description="Basic and acidic residues" evidence="3">
    <location>
        <begin position="1571"/>
        <end position="1582"/>
    </location>
</feature>
<evidence type="ECO:0000313" key="6">
    <source>
        <dbReference type="Proteomes" id="UP001642464"/>
    </source>
</evidence>
<evidence type="ECO:0000256" key="2">
    <source>
        <dbReference type="SAM" id="Coils"/>
    </source>
</evidence>
<evidence type="ECO:0000259" key="4">
    <source>
        <dbReference type="PROSITE" id="PS50994"/>
    </source>
</evidence>
<dbReference type="InterPro" id="IPR004088">
    <property type="entry name" value="KH_dom_type_1"/>
</dbReference>
<keyword evidence="1" id="KW-0694">RNA-binding</keyword>
<keyword evidence="2" id="KW-0175">Coiled coil</keyword>
<dbReference type="InterPro" id="IPR012337">
    <property type="entry name" value="RNaseH-like_sf"/>
</dbReference>
<feature type="compositionally biased region" description="Low complexity" evidence="3">
    <location>
        <begin position="29"/>
        <end position="46"/>
    </location>
</feature>
<evidence type="ECO:0000256" key="3">
    <source>
        <dbReference type="SAM" id="MobiDB-lite"/>
    </source>
</evidence>